<reference evidence="2" key="1">
    <citation type="submission" date="2017-01" db="EMBL/GenBank/DDBJ databases">
        <title>Comparative genomics of anhydrobiosis in the tardigrade Hypsibius dujardini.</title>
        <authorList>
            <person name="Yoshida Y."/>
            <person name="Koutsovoulos G."/>
            <person name="Laetsch D."/>
            <person name="Stevens L."/>
            <person name="Kumar S."/>
            <person name="Horikawa D."/>
            <person name="Ishino K."/>
            <person name="Komine S."/>
            <person name="Tomita M."/>
            <person name="Blaxter M."/>
            <person name="Arakawa K."/>
        </authorList>
    </citation>
    <scope>NUCLEOTIDE SEQUENCE [LARGE SCALE GENOMIC DNA]</scope>
    <source>
        <strain evidence="2">Z151</strain>
    </source>
</reference>
<name>A0A1W0WPA7_HYPEX</name>
<dbReference type="EMBL" id="MTYJ01000067">
    <property type="protein sequence ID" value="OQV17040.1"/>
    <property type="molecule type" value="Genomic_DNA"/>
</dbReference>
<protein>
    <recommendedName>
        <fullName evidence="3">Receptor ligand binding region domain-containing protein</fullName>
    </recommendedName>
</protein>
<dbReference type="AlphaFoldDB" id="A0A1W0WPA7"/>
<organism evidence="1 2">
    <name type="scientific">Hypsibius exemplaris</name>
    <name type="common">Freshwater tardigrade</name>
    <dbReference type="NCBI Taxonomy" id="2072580"/>
    <lineage>
        <taxon>Eukaryota</taxon>
        <taxon>Metazoa</taxon>
        <taxon>Ecdysozoa</taxon>
        <taxon>Tardigrada</taxon>
        <taxon>Eutardigrada</taxon>
        <taxon>Parachela</taxon>
        <taxon>Hypsibioidea</taxon>
        <taxon>Hypsibiidae</taxon>
        <taxon>Hypsibius</taxon>
    </lineage>
</organism>
<comment type="caution">
    <text evidence="1">The sequence shown here is derived from an EMBL/GenBank/DDBJ whole genome shotgun (WGS) entry which is preliminary data.</text>
</comment>
<dbReference type="Proteomes" id="UP000192578">
    <property type="component" value="Unassembled WGS sequence"/>
</dbReference>
<evidence type="ECO:0000313" key="1">
    <source>
        <dbReference type="EMBL" id="OQV17040.1"/>
    </source>
</evidence>
<dbReference type="InterPro" id="IPR028082">
    <property type="entry name" value="Peripla_BP_I"/>
</dbReference>
<evidence type="ECO:0000313" key="2">
    <source>
        <dbReference type="Proteomes" id="UP000192578"/>
    </source>
</evidence>
<evidence type="ECO:0008006" key="3">
    <source>
        <dbReference type="Google" id="ProtNLM"/>
    </source>
</evidence>
<sequence>MSGAEVRKMMLIAADLKMVSGDYAFFTLDVLKTDLPGIGLAGSWKQGDADDAKAKDAYRSLFVITLEEKSTYPDYIKLEANAQRLATTFPQADQNAKAFFTGNYKLTYFAAAYYDCVMYAALAYRFAKAASKNTVLAQAMDSPPQYTSYVKDRLDNPATFLWGDTILNGIVRLSMFLSII</sequence>
<accession>A0A1W0WPA7</accession>
<gene>
    <name evidence="1" type="ORF">BV898_08902</name>
</gene>
<keyword evidence="2" id="KW-1185">Reference proteome</keyword>
<dbReference type="Gene3D" id="3.40.50.2300">
    <property type="match status" value="1"/>
</dbReference>
<dbReference type="SUPFAM" id="SSF53822">
    <property type="entry name" value="Periplasmic binding protein-like I"/>
    <property type="match status" value="1"/>
</dbReference>
<proteinExistence type="predicted"/>
<dbReference type="OrthoDB" id="10065302at2759"/>